<dbReference type="EMBL" id="FOFR01000015">
    <property type="protein sequence ID" value="SER77619.1"/>
    <property type="molecule type" value="Genomic_DNA"/>
</dbReference>
<accession>A0A1H9S0G7</accession>
<sequence length="38" mass="4426">MIEELARTTSEPEATQRQEQDRNVNITLSHRCALERQA</sequence>
<reference evidence="3" key="1">
    <citation type="submission" date="2016-10" db="EMBL/GenBank/DDBJ databases">
        <authorList>
            <person name="Varghese N."/>
            <person name="Submissions S."/>
        </authorList>
    </citation>
    <scope>NUCLEOTIDE SEQUENCE [LARGE SCALE GENOMIC DNA]</scope>
    <source>
        <strain evidence="3">CGMCC 4.3525</strain>
    </source>
</reference>
<organism evidence="2 3">
    <name type="scientific">Lentzea xinjiangensis</name>
    <dbReference type="NCBI Taxonomy" id="402600"/>
    <lineage>
        <taxon>Bacteria</taxon>
        <taxon>Bacillati</taxon>
        <taxon>Actinomycetota</taxon>
        <taxon>Actinomycetes</taxon>
        <taxon>Pseudonocardiales</taxon>
        <taxon>Pseudonocardiaceae</taxon>
        <taxon>Lentzea</taxon>
    </lineage>
</organism>
<dbReference type="AlphaFoldDB" id="A0A1H9S0G7"/>
<evidence type="ECO:0000256" key="1">
    <source>
        <dbReference type="SAM" id="MobiDB-lite"/>
    </source>
</evidence>
<dbReference type="Proteomes" id="UP000199352">
    <property type="component" value="Unassembled WGS sequence"/>
</dbReference>
<proteinExistence type="predicted"/>
<evidence type="ECO:0000313" key="2">
    <source>
        <dbReference type="EMBL" id="SER77619.1"/>
    </source>
</evidence>
<protein>
    <submittedName>
        <fullName evidence="2">Uncharacterized protein</fullName>
    </submittedName>
</protein>
<name>A0A1H9S0G7_9PSEU</name>
<gene>
    <name evidence="2" type="ORF">SAMN05216188_115130</name>
</gene>
<feature type="region of interest" description="Disordered" evidence="1">
    <location>
        <begin position="1"/>
        <end position="23"/>
    </location>
</feature>
<keyword evidence="3" id="KW-1185">Reference proteome</keyword>
<evidence type="ECO:0000313" key="3">
    <source>
        <dbReference type="Proteomes" id="UP000199352"/>
    </source>
</evidence>